<reference evidence="1" key="1">
    <citation type="journal article" date="2022" name="Int. J. Syst. Evol. Microbiol.">
        <title>Genome-based, phenotypic and chemotaxonomic classification of Faecalibacterium strains: proposal of three novel species Faecalibacterium duncaniae sp. nov., Faecalibacterium hattorii sp. nov. and Faecalibacterium gallinarum sp. nov. .</title>
        <authorList>
            <person name="Sakamoto M."/>
            <person name="Sakurai N."/>
            <person name="Tanno H."/>
            <person name="Iino T."/>
            <person name="Ohkuma M."/>
            <person name="Endo A."/>
        </authorList>
    </citation>
    <scope>NUCLEOTIDE SEQUENCE</scope>
    <source>
        <strain evidence="1">JCM 17207</strain>
    </source>
</reference>
<evidence type="ECO:0000313" key="1">
    <source>
        <dbReference type="EMBL" id="GJN65401.1"/>
    </source>
</evidence>
<sequence length="124" mass="14149">MLELLDYLLGGLLQKELVKPPHCKACHARTTLTGKPRLFLLPLWQDQAEDLSAEFYLRGCRPISGLEQIPTGQQACRVWAAECPRCGERWMVAQNFLLVRGEEVPEGRLICPYRELSPLLARME</sequence>
<comment type="caution">
    <text evidence="1">The sequence shown here is derived from an EMBL/GenBank/DDBJ whole genome shotgun (WGS) entry which is preliminary data.</text>
</comment>
<organism evidence="1 2">
    <name type="scientific">Faecalibacterium gallinarum</name>
    <dbReference type="NCBI Taxonomy" id="2903556"/>
    <lineage>
        <taxon>Bacteria</taxon>
        <taxon>Bacillati</taxon>
        <taxon>Bacillota</taxon>
        <taxon>Clostridia</taxon>
        <taxon>Eubacteriales</taxon>
        <taxon>Oscillospiraceae</taxon>
        <taxon>Faecalibacterium</taxon>
    </lineage>
</organism>
<proteinExistence type="predicted"/>
<name>A0AA37MYS2_9FIRM</name>
<dbReference type="Proteomes" id="UP001055185">
    <property type="component" value="Unassembled WGS sequence"/>
</dbReference>
<dbReference type="EMBL" id="BQKV01000098">
    <property type="protein sequence ID" value="GJN65401.1"/>
    <property type="molecule type" value="Genomic_DNA"/>
</dbReference>
<gene>
    <name evidence="1" type="ORF">JCM17207_20260</name>
</gene>
<evidence type="ECO:0000313" key="2">
    <source>
        <dbReference type="Proteomes" id="UP001055185"/>
    </source>
</evidence>
<dbReference type="AlphaFoldDB" id="A0AA37MYS2"/>
<keyword evidence="2" id="KW-1185">Reference proteome</keyword>
<protein>
    <submittedName>
        <fullName evidence="1">Uncharacterized protein</fullName>
    </submittedName>
</protein>
<dbReference type="RefSeq" id="WP_238317622.1">
    <property type="nucleotide sequence ID" value="NZ_BQKV01000098.1"/>
</dbReference>
<accession>A0AA37MYS2</accession>